<dbReference type="InterPro" id="IPR020846">
    <property type="entry name" value="MFS_dom"/>
</dbReference>
<proteinExistence type="predicted"/>
<evidence type="ECO:0000313" key="9">
    <source>
        <dbReference type="EMBL" id="KAF2681061.1"/>
    </source>
</evidence>
<dbReference type="InterPro" id="IPR036259">
    <property type="entry name" value="MFS_trans_sf"/>
</dbReference>
<dbReference type="Pfam" id="PF07690">
    <property type="entry name" value="MFS_1"/>
    <property type="match status" value="1"/>
</dbReference>
<gene>
    <name evidence="9" type="ORF">K458DRAFT_344305</name>
</gene>
<keyword evidence="10" id="KW-1185">Reference proteome</keyword>
<dbReference type="InterPro" id="IPR050930">
    <property type="entry name" value="MFS_Vesicular_Transporter"/>
</dbReference>
<evidence type="ECO:0000256" key="4">
    <source>
        <dbReference type="ARBA" id="ARBA00022989"/>
    </source>
</evidence>
<keyword evidence="3 7" id="KW-0812">Transmembrane</keyword>
<feature type="transmembrane region" description="Helical" evidence="7">
    <location>
        <begin position="189"/>
        <end position="209"/>
    </location>
</feature>
<feature type="transmembrane region" description="Helical" evidence="7">
    <location>
        <begin position="67"/>
        <end position="92"/>
    </location>
</feature>
<evidence type="ECO:0000256" key="5">
    <source>
        <dbReference type="ARBA" id="ARBA00023136"/>
    </source>
</evidence>
<organism evidence="9 10">
    <name type="scientific">Lentithecium fluviatile CBS 122367</name>
    <dbReference type="NCBI Taxonomy" id="1168545"/>
    <lineage>
        <taxon>Eukaryota</taxon>
        <taxon>Fungi</taxon>
        <taxon>Dikarya</taxon>
        <taxon>Ascomycota</taxon>
        <taxon>Pezizomycotina</taxon>
        <taxon>Dothideomycetes</taxon>
        <taxon>Pleosporomycetidae</taxon>
        <taxon>Pleosporales</taxon>
        <taxon>Massarineae</taxon>
        <taxon>Lentitheciaceae</taxon>
        <taxon>Lentithecium</taxon>
    </lineage>
</organism>
<name>A0A6G1ISZ4_9PLEO</name>
<dbReference type="InterPro" id="IPR011701">
    <property type="entry name" value="MFS"/>
</dbReference>
<dbReference type="AlphaFoldDB" id="A0A6G1ISZ4"/>
<keyword evidence="4 7" id="KW-1133">Transmembrane helix</keyword>
<evidence type="ECO:0000259" key="8">
    <source>
        <dbReference type="PROSITE" id="PS50850"/>
    </source>
</evidence>
<evidence type="ECO:0000256" key="6">
    <source>
        <dbReference type="SAM" id="MobiDB-lite"/>
    </source>
</evidence>
<feature type="transmembrane region" description="Helical" evidence="7">
    <location>
        <begin position="29"/>
        <end position="55"/>
    </location>
</feature>
<sequence length="516" mass="55189">MGRPAWLVSLTQHGEKPPWLLKYRSSDGFIIGTVSLAVFTDMFLYGVIVPVIPFAMESRIHIQSNKAQYWVSVLIAIYAAALLAFSPVCGWLADRSSSRRSPLLIGLLALLGATVLLNVGSSIGVLIVGRLLQGASAAVVWVVGLALLADTVPQERLAQAMGYVGIGMSVGILVAPMLGGIVFDRAGYDAVFAMTYALVGLDVVLRLLLVEKKVAVRWVPIAAGRERGTAVETSHAQSDLEASADAPTSSLEKREQQKDVSTSATPTSEPEKGFGTAQEAPSPRIPDDQIPQATKPRLRHRLPPVLSLLYSRRLLAALLASVMQAAIMTAFDSVLTLHAAHTFHWTSTGAALLFLPLVIPSFLGPLFGYLSDRYGGRYFAAAGFLLTCTPLICLRFIQTNTMHDKVLLCALLALVGLFLTLTFPPIMAEISAVVEAKEGRMVAKGLKGYGKGGAYAQAYALFNVAFAAGCMVGPLLAGFVVQERGWGTMAWVLGLLSGVTALPTFLWMGGWLFGKK</sequence>
<feature type="transmembrane region" description="Helical" evidence="7">
    <location>
        <begin position="410"/>
        <end position="434"/>
    </location>
</feature>
<protein>
    <submittedName>
        <fullName evidence="9">MFS general substrate transporter</fullName>
    </submittedName>
</protein>
<accession>A0A6G1ISZ4</accession>
<dbReference type="PANTHER" id="PTHR23506">
    <property type="entry name" value="GH10249P"/>
    <property type="match status" value="1"/>
</dbReference>
<dbReference type="Gene3D" id="1.20.1250.20">
    <property type="entry name" value="MFS general substrate transporter like domains"/>
    <property type="match status" value="2"/>
</dbReference>
<feature type="transmembrane region" description="Helical" evidence="7">
    <location>
        <begin position="161"/>
        <end position="183"/>
    </location>
</feature>
<dbReference type="Proteomes" id="UP000799291">
    <property type="component" value="Unassembled WGS sequence"/>
</dbReference>
<feature type="transmembrane region" description="Helical" evidence="7">
    <location>
        <begin position="131"/>
        <end position="149"/>
    </location>
</feature>
<evidence type="ECO:0000256" key="3">
    <source>
        <dbReference type="ARBA" id="ARBA00022692"/>
    </source>
</evidence>
<feature type="transmembrane region" description="Helical" evidence="7">
    <location>
        <begin position="351"/>
        <end position="371"/>
    </location>
</feature>
<dbReference type="EMBL" id="MU005593">
    <property type="protein sequence ID" value="KAF2681061.1"/>
    <property type="molecule type" value="Genomic_DNA"/>
</dbReference>
<feature type="transmembrane region" description="Helical" evidence="7">
    <location>
        <begin position="489"/>
        <end position="513"/>
    </location>
</feature>
<feature type="domain" description="Major facilitator superfamily (MFS) profile" evidence="8">
    <location>
        <begin position="30"/>
        <end position="512"/>
    </location>
</feature>
<keyword evidence="5 7" id="KW-0472">Membrane</keyword>
<dbReference type="OrthoDB" id="5086884at2759"/>
<dbReference type="GO" id="GO:0016020">
    <property type="term" value="C:membrane"/>
    <property type="evidence" value="ECO:0007669"/>
    <property type="project" value="UniProtKB-SubCell"/>
</dbReference>
<evidence type="ECO:0000256" key="7">
    <source>
        <dbReference type="SAM" id="Phobius"/>
    </source>
</evidence>
<dbReference type="GO" id="GO:0022857">
    <property type="term" value="F:transmembrane transporter activity"/>
    <property type="evidence" value="ECO:0007669"/>
    <property type="project" value="InterPro"/>
</dbReference>
<dbReference type="SUPFAM" id="SSF103473">
    <property type="entry name" value="MFS general substrate transporter"/>
    <property type="match status" value="1"/>
</dbReference>
<keyword evidence="2" id="KW-0813">Transport</keyword>
<evidence type="ECO:0000313" key="10">
    <source>
        <dbReference type="Proteomes" id="UP000799291"/>
    </source>
</evidence>
<feature type="transmembrane region" description="Helical" evidence="7">
    <location>
        <begin position="455"/>
        <end position="477"/>
    </location>
</feature>
<feature type="transmembrane region" description="Helical" evidence="7">
    <location>
        <begin position="314"/>
        <end position="331"/>
    </location>
</feature>
<evidence type="ECO:0000256" key="2">
    <source>
        <dbReference type="ARBA" id="ARBA00022448"/>
    </source>
</evidence>
<reference evidence="9" key="1">
    <citation type="journal article" date="2020" name="Stud. Mycol.">
        <title>101 Dothideomycetes genomes: a test case for predicting lifestyles and emergence of pathogens.</title>
        <authorList>
            <person name="Haridas S."/>
            <person name="Albert R."/>
            <person name="Binder M."/>
            <person name="Bloem J."/>
            <person name="Labutti K."/>
            <person name="Salamov A."/>
            <person name="Andreopoulos B."/>
            <person name="Baker S."/>
            <person name="Barry K."/>
            <person name="Bills G."/>
            <person name="Bluhm B."/>
            <person name="Cannon C."/>
            <person name="Castanera R."/>
            <person name="Culley D."/>
            <person name="Daum C."/>
            <person name="Ezra D."/>
            <person name="Gonzalez J."/>
            <person name="Henrissat B."/>
            <person name="Kuo A."/>
            <person name="Liang C."/>
            <person name="Lipzen A."/>
            <person name="Lutzoni F."/>
            <person name="Magnuson J."/>
            <person name="Mondo S."/>
            <person name="Nolan M."/>
            <person name="Ohm R."/>
            <person name="Pangilinan J."/>
            <person name="Park H.-J."/>
            <person name="Ramirez L."/>
            <person name="Alfaro M."/>
            <person name="Sun H."/>
            <person name="Tritt A."/>
            <person name="Yoshinaga Y."/>
            <person name="Zwiers L.-H."/>
            <person name="Turgeon B."/>
            <person name="Goodwin S."/>
            <person name="Spatafora J."/>
            <person name="Crous P."/>
            <person name="Grigoriev I."/>
        </authorList>
    </citation>
    <scope>NUCLEOTIDE SEQUENCE</scope>
    <source>
        <strain evidence="9">CBS 122367</strain>
    </source>
</reference>
<comment type="subcellular location">
    <subcellularLocation>
        <location evidence="1">Membrane</location>
        <topology evidence="1">Multi-pass membrane protein</topology>
    </subcellularLocation>
</comment>
<feature type="transmembrane region" description="Helical" evidence="7">
    <location>
        <begin position="378"/>
        <end position="398"/>
    </location>
</feature>
<feature type="region of interest" description="Disordered" evidence="6">
    <location>
        <begin position="230"/>
        <end position="296"/>
    </location>
</feature>
<evidence type="ECO:0000256" key="1">
    <source>
        <dbReference type="ARBA" id="ARBA00004141"/>
    </source>
</evidence>
<dbReference type="PROSITE" id="PS50850">
    <property type="entry name" value="MFS"/>
    <property type="match status" value="1"/>
</dbReference>
<dbReference type="PANTHER" id="PTHR23506:SF23">
    <property type="entry name" value="GH10249P"/>
    <property type="match status" value="1"/>
</dbReference>
<feature type="compositionally biased region" description="Polar residues" evidence="6">
    <location>
        <begin position="259"/>
        <end position="268"/>
    </location>
</feature>
<feature type="transmembrane region" description="Helical" evidence="7">
    <location>
        <begin position="104"/>
        <end position="125"/>
    </location>
</feature>